<evidence type="ECO:0000313" key="2">
    <source>
        <dbReference type="EMBL" id="QSX36118.1"/>
    </source>
</evidence>
<dbReference type="Pfam" id="PF04101">
    <property type="entry name" value="Glyco_tran_28_C"/>
    <property type="match status" value="1"/>
</dbReference>
<reference evidence="2 3" key="1">
    <citation type="submission" date="2021-03" db="EMBL/GenBank/DDBJ databases">
        <title>Novel species identification of genus Shewanella.</title>
        <authorList>
            <person name="Liu G."/>
            <person name="Zhang Q."/>
        </authorList>
    </citation>
    <scope>NUCLEOTIDE SEQUENCE [LARGE SCALE GENOMIC DNA]</scope>
    <source>
        <strain evidence="2 3">FJAT-52962</strain>
    </source>
</reference>
<keyword evidence="2" id="KW-0378">Hydrolase</keyword>
<dbReference type="InterPro" id="IPR007235">
    <property type="entry name" value="Glyco_trans_28_C"/>
</dbReference>
<dbReference type="EC" id="3.6.1.57" evidence="2"/>
<dbReference type="EMBL" id="CP071502">
    <property type="protein sequence ID" value="QSX36118.1"/>
    <property type="molecule type" value="Genomic_DNA"/>
</dbReference>
<organism evidence="2 3">
    <name type="scientific">Shewanella sedimentimangrovi</name>
    <dbReference type="NCBI Taxonomy" id="2814293"/>
    <lineage>
        <taxon>Bacteria</taxon>
        <taxon>Pseudomonadati</taxon>
        <taxon>Pseudomonadota</taxon>
        <taxon>Gammaproteobacteria</taxon>
        <taxon>Alteromonadales</taxon>
        <taxon>Shewanellaceae</taxon>
        <taxon>Shewanella</taxon>
    </lineage>
</organism>
<dbReference type="GO" id="GO:0016787">
    <property type="term" value="F:hydrolase activity"/>
    <property type="evidence" value="ECO:0007669"/>
    <property type="project" value="UniProtKB-KW"/>
</dbReference>
<dbReference type="InterPro" id="IPR020023">
    <property type="entry name" value="PseG"/>
</dbReference>
<name>A0ABX7QZ82_9GAMM</name>
<protein>
    <submittedName>
        <fullName evidence="2">UDP-2,4-diacetamido-2,4, 6-trideoxy-beta-L-altropyranose hydrolase</fullName>
        <ecNumber evidence="2">3.6.1.57</ecNumber>
    </submittedName>
</protein>
<gene>
    <name evidence="2" type="primary">pseG</name>
    <name evidence="2" type="ORF">JYB85_12320</name>
</gene>
<feature type="domain" description="Glycosyl transferase family 28 C-terminal" evidence="1">
    <location>
        <begin position="206"/>
        <end position="325"/>
    </location>
</feature>
<dbReference type="Gene3D" id="3.40.50.2000">
    <property type="entry name" value="Glycogen Phosphorylase B"/>
    <property type="match status" value="1"/>
</dbReference>
<dbReference type="RefSeq" id="WP_207379543.1">
    <property type="nucleotide sequence ID" value="NZ_CP071502.1"/>
</dbReference>
<dbReference type="NCBIfam" id="TIGR03590">
    <property type="entry name" value="PseG"/>
    <property type="match status" value="1"/>
</dbReference>
<evidence type="ECO:0000313" key="3">
    <source>
        <dbReference type="Proteomes" id="UP000663207"/>
    </source>
</evidence>
<dbReference type="SUPFAM" id="SSF53756">
    <property type="entry name" value="UDP-Glycosyltransferase/glycogen phosphorylase"/>
    <property type="match status" value="1"/>
</dbReference>
<sequence length="352" mass="38937">MHVVIRADASRWIGSGHIMRCLVLADAIKAAGHDVTFVCRPQPGDLTGLIKERGHRLITLPVVRAPLIPRHSADYEAWLQVAWETDSAQLLVKVASADWILVDHYGLPAEWEQEVAKALRCRVLAIDDLARPHSCDILVDPTALRCHSAYYGLVPAHCLCLVGAKYALLAPGFKEWRKIIRKTHRDPRRVLVSMGGIDEPNATLRVLKVLKAVAEKLSVTVLLSQRAPHYHPVKSYCDSNKDWIQHIDFCDNMAELMAEHGVAIGAPGSTSWERACLSLPSIVIPLAENQGAICASLVKAKAAISIPIDAIENELLSALGHLQEHYEIYQDNNWILCDGDGCERVLGYLINE</sequence>
<accession>A0ABX7QZ82</accession>
<evidence type="ECO:0000259" key="1">
    <source>
        <dbReference type="Pfam" id="PF04101"/>
    </source>
</evidence>
<proteinExistence type="predicted"/>
<dbReference type="Proteomes" id="UP000663207">
    <property type="component" value="Chromosome"/>
</dbReference>
<dbReference type="Gene3D" id="3.40.50.11190">
    <property type="match status" value="1"/>
</dbReference>
<keyword evidence="3" id="KW-1185">Reference proteome</keyword>